<protein>
    <recommendedName>
        <fullName evidence="7">Protein kinase domain-containing protein</fullName>
    </recommendedName>
</protein>
<dbReference type="InterPro" id="IPR000719">
    <property type="entry name" value="Prot_kinase_dom"/>
</dbReference>
<evidence type="ECO:0000256" key="2">
    <source>
        <dbReference type="ARBA" id="ARBA00022741"/>
    </source>
</evidence>
<keyword evidence="2 5" id="KW-0547">Nucleotide-binding</keyword>
<dbReference type="RefSeq" id="WP_345676412.1">
    <property type="nucleotide sequence ID" value="NZ_BAABHS010000011.1"/>
</dbReference>
<evidence type="ECO:0000256" key="3">
    <source>
        <dbReference type="ARBA" id="ARBA00022777"/>
    </source>
</evidence>
<evidence type="ECO:0000256" key="1">
    <source>
        <dbReference type="ARBA" id="ARBA00022679"/>
    </source>
</evidence>
<dbReference type="Gene3D" id="3.30.200.20">
    <property type="entry name" value="Phosphorylase Kinase, domain 1"/>
    <property type="match status" value="1"/>
</dbReference>
<dbReference type="SUPFAM" id="SSF53850">
    <property type="entry name" value="Periplasmic binding protein-like II"/>
    <property type="match status" value="1"/>
</dbReference>
<dbReference type="PROSITE" id="PS00107">
    <property type="entry name" value="PROTEIN_KINASE_ATP"/>
    <property type="match status" value="1"/>
</dbReference>
<accession>A0ABP9HC49</accession>
<dbReference type="CDD" id="cd14014">
    <property type="entry name" value="STKc_PknB_like"/>
    <property type="match status" value="1"/>
</dbReference>
<evidence type="ECO:0000313" key="9">
    <source>
        <dbReference type="Proteomes" id="UP001500466"/>
    </source>
</evidence>
<feature type="region of interest" description="Disordered" evidence="6">
    <location>
        <begin position="296"/>
        <end position="324"/>
    </location>
</feature>
<dbReference type="PANTHER" id="PTHR43289:SF34">
    <property type="entry name" value="SERINE_THREONINE-PROTEIN KINASE YBDM-RELATED"/>
    <property type="match status" value="1"/>
</dbReference>
<evidence type="ECO:0000256" key="4">
    <source>
        <dbReference type="ARBA" id="ARBA00022840"/>
    </source>
</evidence>
<evidence type="ECO:0000256" key="6">
    <source>
        <dbReference type="SAM" id="MobiDB-lite"/>
    </source>
</evidence>
<feature type="compositionally biased region" description="Pro residues" evidence="6">
    <location>
        <begin position="298"/>
        <end position="321"/>
    </location>
</feature>
<dbReference type="InterPro" id="IPR001638">
    <property type="entry name" value="Solute-binding_3/MltF_N"/>
</dbReference>
<dbReference type="Gene3D" id="3.40.190.10">
    <property type="entry name" value="Periplasmic binding protein-like II"/>
    <property type="match status" value="2"/>
</dbReference>
<dbReference type="InterPro" id="IPR017441">
    <property type="entry name" value="Protein_kinase_ATP_BS"/>
</dbReference>
<dbReference type="Gene3D" id="1.10.510.10">
    <property type="entry name" value="Transferase(Phosphotransferase) domain 1"/>
    <property type="match status" value="1"/>
</dbReference>
<dbReference type="Proteomes" id="UP001500466">
    <property type="component" value="Unassembled WGS sequence"/>
</dbReference>
<dbReference type="PROSITE" id="PS00108">
    <property type="entry name" value="PROTEIN_KINASE_ST"/>
    <property type="match status" value="1"/>
</dbReference>
<feature type="region of interest" description="Disordered" evidence="6">
    <location>
        <begin position="354"/>
        <end position="388"/>
    </location>
</feature>
<keyword evidence="1" id="KW-0808">Transferase</keyword>
<feature type="domain" description="Protein kinase" evidence="7">
    <location>
        <begin position="15"/>
        <end position="272"/>
    </location>
</feature>
<reference evidence="9" key="1">
    <citation type="journal article" date="2019" name="Int. J. Syst. Evol. Microbiol.">
        <title>The Global Catalogue of Microorganisms (GCM) 10K type strain sequencing project: providing services to taxonomists for standard genome sequencing and annotation.</title>
        <authorList>
            <consortium name="The Broad Institute Genomics Platform"/>
            <consortium name="The Broad Institute Genome Sequencing Center for Infectious Disease"/>
            <person name="Wu L."/>
            <person name="Ma J."/>
        </authorList>
    </citation>
    <scope>NUCLEOTIDE SEQUENCE [LARGE SCALE GENOMIC DNA]</scope>
    <source>
        <strain evidence="9">JCM 17986</strain>
    </source>
</reference>
<dbReference type="PANTHER" id="PTHR43289">
    <property type="entry name" value="MITOGEN-ACTIVATED PROTEIN KINASE KINASE KINASE 20-RELATED"/>
    <property type="match status" value="1"/>
</dbReference>
<gene>
    <name evidence="8" type="ORF">GCM10023205_34760</name>
</gene>
<proteinExistence type="predicted"/>
<dbReference type="SUPFAM" id="SSF56112">
    <property type="entry name" value="Protein kinase-like (PK-like)"/>
    <property type="match status" value="1"/>
</dbReference>
<evidence type="ECO:0000313" key="8">
    <source>
        <dbReference type="EMBL" id="GAA4967058.1"/>
    </source>
</evidence>
<feature type="binding site" evidence="5">
    <location>
        <position position="43"/>
    </location>
    <ligand>
        <name>ATP</name>
        <dbReference type="ChEBI" id="CHEBI:30616"/>
    </ligand>
</feature>
<dbReference type="Pfam" id="PF00069">
    <property type="entry name" value="Pkinase"/>
    <property type="match status" value="1"/>
</dbReference>
<dbReference type="PROSITE" id="PS50011">
    <property type="entry name" value="PROTEIN_KINASE_DOM"/>
    <property type="match status" value="1"/>
</dbReference>
<dbReference type="EMBL" id="BAABHS010000011">
    <property type="protein sequence ID" value="GAA4967058.1"/>
    <property type="molecule type" value="Genomic_DNA"/>
</dbReference>
<keyword evidence="4 5" id="KW-0067">ATP-binding</keyword>
<dbReference type="SMART" id="SM00062">
    <property type="entry name" value="PBPb"/>
    <property type="match status" value="1"/>
</dbReference>
<dbReference type="InterPro" id="IPR008271">
    <property type="entry name" value="Ser/Thr_kinase_AS"/>
</dbReference>
<sequence>MQASRPETPQQIGPFAVLGRLGSGGMGDVHLARSAGGRLVAVKTVRVGLADDPEFRQRFAREVAAMRRIDGIRTAAFVEADPQAETPWLATEFIAGPALGDAIGQFGPLPESGARALGVGLAEALAAIHAVGLVHRDLKPSNVLLAADGPRVIDFGIARSTEDTTGLTRTGHIVGTPGYQSPEQANGDRIGPASDVFCAGLVLAYATTGRNPFGSGDPVQLLFRIVHQPPDLAGVPEALLPLVQGCLSKDPSLRPAPAQMLRHLGPAAHPVGGAWLPGPHMGLVRDVEARTATYVARIPPPPPARRPAPAPVTPATRPPTPTRRRLLVGGGVLAVAAAGTTAFLLRDIGSTNGNSDKAAGSGTASKPTTPGQSPPPGGTSSTPNAAKNITHLPDQYQNVIKVGIDPSYPPNESLDAGGRVVGLTPDLTAAIGRQLGVQMTLVPVKFDQLLPGLQVKQFDVVISSMTDTKNRQGQADFVDYFSAGSSILVARGNPKGLRALTDLCGRTVAVLAGSAQSDMTSTAECNGRSITTVSADKADQVAEQVKAGRAVAALLDFPIAAGLVTGGSDFEIVGQQIDPAPYGIAVRKEDSQLRDAVKQALQSLIADGEYKRILDAKGLGAGAFQTVTVNAGT</sequence>
<evidence type="ECO:0000256" key="5">
    <source>
        <dbReference type="PROSITE-ProRule" id="PRU10141"/>
    </source>
</evidence>
<evidence type="ECO:0000259" key="7">
    <source>
        <dbReference type="PROSITE" id="PS50011"/>
    </source>
</evidence>
<dbReference type="SMART" id="SM00220">
    <property type="entry name" value="S_TKc"/>
    <property type="match status" value="1"/>
</dbReference>
<dbReference type="Pfam" id="PF00497">
    <property type="entry name" value="SBP_bac_3"/>
    <property type="match status" value="1"/>
</dbReference>
<name>A0ABP9HC49_9ACTN</name>
<organism evidence="8 9">
    <name type="scientific">Yinghuangia aomiensis</name>
    <dbReference type="NCBI Taxonomy" id="676205"/>
    <lineage>
        <taxon>Bacteria</taxon>
        <taxon>Bacillati</taxon>
        <taxon>Actinomycetota</taxon>
        <taxon>Actinomycetes</taxon>
        <taxon>Kitasatosporales</taxon>
        <taxon>Streptomycetaceae</taxon>
        <taxon>Yinghuangia</taxon>
    </lineage>
</organism>
<keyword evidence="3" id="KW-0418">Kinase</keyword>
<dbReference type="InterPro" id="IPR011009">
    <property type="entry name" value="Kinase-like_dom_sf"/>
</dbReference>
<comment type="caution">
    <text evidence="8">The sequence shown here is derived from an EMBL/GenBank/DDBJ whole genome shotgun (WGS) entry which is preliminary data.</text>
</comment>
<keyword evidence="9" id="KW-1185">Reference proteome</keyword>
<dbReference type="CDD" id="cd01004">
    <property type="entry name" value="PBP2_MidA_like"/>
    <property type="match status" value="1"/>
</dbReference>